<dbReference type="EMBL" id="BSTI01000006">
    <property type="protein sequence ID" value="GLY66727.1"/>
    <property type="molecule type" value="Genomic_DNA"/>
</dbReference>
<dbReference type="AlphaFoldDB" id="A0A9W6VGR3"/>
<organism evidence="2 3">
    <name type="scientific">Amycolatopsis taiwanensis</name>
    <dbReference type="NCBI Taxonomy" id="342230"/>
    <lineage>
        <taxon>Bacteria</taxon>
        <taxon>Bacillati</taxon>
        <taxon>Actinomycetota</taxon>
        <taxon>Actinomycetes</taxon>
        <taxon>Pseudonocardiales</taxon>
        <taxon>Pseudonocardiaceae</taxon>
        <taxon>Amycolatopsis</taxon>
    </lineage>
</organism>
<evidence type="ECO:0000313" key="2">
    <source>
        <dbReference type="EMBL" id="GLY66727.1"/>
    </source>
</evidence>
<dbReference type="PROSITE" id="PS50206">
    <property type="entry name" value="RHODANESE_3"/>
    <property type="match status" value="1"/>
</dbReference>
<keyword evidence="3" id="KW-1185">Reference proteome</keyword>
<reference evidence="2" key="1">
    <citation type="submission" date="2023-03" db="EMBL/GenBank/DDBJ databases">
        <title>Amycolatopsis taiwanensis NBRC 103393.</title>
        <authorList>
            <person name="Ichikawa N."/>
            <person name="Sato H."/>
            <person name="Tonouchi N."/>
        </authorList>
    </citation>
    <scope>NUCLEOTIDE SEQUENCE</scope>
    <source>
        <strain evidence="2">NBRC 103393</strain>
    </source>
</reference>
<gene>
    <name evidence="2" type="ORF">Atai01_33460</name>
</gene>
<dbReference type="PANTHER" id="PTHR43031:SF1">
    <property type="entry name" value="PYRIDINE NUCLEOTIDE-DISULPHIDE OXIDOREDUCTASE"/>
    <property type="match status" value="1"/>
</dbReference>
<dbReference type="Proteomes" id="UP001165136">
    <property type="component" value="Unassembled WGS sequence"/>
</dbReference>
<dbReference type="PANTHER" id="PTHR43031">
    <property type="entry name" value="FAD-DEPENDENT OXIDOREDUCTASE"/>
    <property type="match status" value="1"/>
</dbReference>
<dbReference type="InterPro" id="IPR001763">
    <property type="entry name" value="Rhodanese-like_dom"/>
</dbReference>
<dbReference type="SUPFAM" id="SSF52821">
    <property type="entry name" value="Rhodanese/Cell cycle control phosphatase"/>
    <property type="match status" value="1"/>
</dbReference>
<dbReference type="Pfam" id="PF00581">
    <property type="entry name" value="Rhodanese"/>
    <property type="match status" value="1"/>
</dbReference>
<sequence length="142" mass="15187">MQMTLTAADFFAVKLAFQTDPSDLVADRANGSAPLVIDVRSDASWRQGRIPGAVHVPNADLAARAEEVAPDKHAAIVVYCWGPGCNGSTRGAYTLARLGYTQVRELIGGFEYWVREGLAVVSDNGRSRQAPDPLTAPVDTNS</sequence>
<dbReference type="Gene3D" id="3.40.250.10">
    <property type="entry name" value="Rhodanese-like domain"/>
    <property type="match status" value="1"/>
</dbReference>
<dbReference type="SMART" id="SM00450">
    <property type="entry name" value="RHOD"/>
    <property type="match status" value="1"/>
</dbReference>
<evidence type="ECO:0000313" key="3">
    <source>
        <dbReference type="Proteomes" id="UP001165136"/>
    </source>
</evidence>
<name>A0A9W6VGR3_9PSEU</name>
<proteinExistence type="predicted"/>
<dbReference type="InterPro" id="IPR036873">
    <property type="entry name" value="Rhodanese-like_dom_sf"/>
</dbReference>
<dbReference type="InterPro" id="IPR050229">
    <property type="entry name" value="GlpE_sulfurtransferase"/>
</dbReference>
<comment type="caution">
    <text evidence="2">The sequence shown here is derived from an EMBL/GenBank/DDBJ whole genome shotgun (WGS) entry which is preliminary data.</text>
</comment>
<feature type="domain" description="Rhodanese" evidence="1">
    <location>
        <begin position="30"/>
        <end position="122"/>
    </location>
</feature>
<accession>A0A9W6VGR3</accession>
<protein>
    <recommendedName>
        <fullName evidence="1">Rhodanese domain-containing protein</fullName>
    </recommendedName>
</protein>
<evidence type="ECO:0000259" key="1">
    <source>
        <dbReference type="PROSITE" id="PS50206"/>
    </source>
</evidence>